<evidence type="ECO:0000313" key="1">
    <source>
        <dbReference type="EMBL" id="KAJ3046425.1"/>
    </source>
</evidence>
<sequence>MDAGANVEFRCWESKNALINTWKSRASLQRHFRQVAAVTPTTLNDEDSAVARAIHEKFSNINYKEAMSVESERTLEEKWLPAVEVPLKALQLRIIKDKTDLKLPVEFCVGFSKPNPNLIAYMSSRAVNHAFSSFDYALPVTTIGNKGGPKSTTIDAALPQDACTLHAMVYAWAAFGMPLDEICVVSAHTEHGIVTQFYVSFLSDEHEVVPFTPAVTPATLHTAGDTGSSSSVGVPPIPVAQAQQKVKEGEKEKDEQTRGRHMIMLPLSKKLDPMDPEDRNVLARMYGVMLNHVAEVVAWFSAKDKDKELWCLQAGAGPKDEGGEWNEEFEADLLRSDTLSEEDEVVEAAMEASYAVMEEGPGAGVVV</sequence>
<dbReference type="Proteomes" id="UP001212841">
    <property type="component" value="Unassembled WGS sequence"/>
</dbReference>
<proteinExistence type="predicted"/>
<organism evidence="1 2">
    <name type="scientific">Rhizophlyctis rosea</name>
    <dbReference type="NCBI Taxonomy" id="64517"/>
    <lineage>
        <taxon>Eukaryota</taxon>
        <taxon>Fungi</taxon>
        <taxon>Fungi incertae sedis</taxon>
        <taxon>Chytridiomycota</taxon>
        <taxon>Chytridiomycota incertae sedis</taxon>
        <taxon>Chytridiomycetes</taxon>
        <taxon>Rhizophlyctidales</taxon>
        <taxon>Rhizophlyctidaceae</taxon>
        <taxon>Rhizophlyctis</taxon>
    </lineage>
</organism>
<gene>
    <name evidence="1" type="ORF">HK097_000870</name>
</gene>
<accession>A0AAD5S6T8</accession>
<keyword evidence="2" id="KW-1185">Reference proteome</keyword>
<reference evidence="1" key="1">
    <citation type="submission" date="2020-05" db="EMBL/GenBank/DDBJ databases">
        <title>Phylogenomic resolution of chytrid fungi.</title>
        <authorList>
            <person name="Stajich J.E."/>
            <person name="Amses K."/>
            <person name="Simmons R."/>
            <person name="Seto K."/>
            <person name="Myers J."/>
            <person name="Bonds A."/>
            <person name="Quandt C.A."/>
            <person name="Barry K."/>
            <person name="Liu P."/>
            <person name="Grigoriev I."/>
            <person name="Longcore J.E."/>
            <person name="James T.Y."/>
        </authorList>
    </citation>
    <scope>NUCLEOTIDE SEQUENCE</scope>
    <source>
        <strain evidence="1">JEL0318</strain>
    </source>
</reference>
<name>A0AAD5S6T8_9FUNG</name>
<dbReference type="AlphaFoldDB" id="A0AAD5S6T8"/>
<comment type="caution">
    <text evidence="1">The sequence shown here is derived from an EMBL/GenBank/DDBJ whole genome shotgun (WGS) entry which is preliminary data.</text>
</comment>
<protein>
    <submittedName>
        <fullName evidence="1">Uncharacterized protein</fullName>
    </submittedName>
</protein>
<dbReference type="EMBL" id="JADGJD010001170">
    <property type="protein sequence ID" value="KAJ3046425.1"/>
    <property type="molecule type" value="Genomic_DNA"/>
</dbReference>
<evidence type="ECO:0000313" key="2">
    <source>
        <dbReference type="Proteomes" id="UP001212841"/>
    </source>
</evidence>